<organism evidence="2 3">
    <name type="scientific">Chitinophaga filiformis</name>
    <name type="common">Myxococcus filiformis</name>
    <name type="synonym">Flexibacter filiformis</name>
    <dbReference type="NCBI Taxonomy" id="104663"/>
    <lineage>
        <taxon>Bacteria</taxon>
        <taxon>Pseudomonadati</taxon>
        <taxon>Bacteroidota</taxon>
        <taxon>Chitinophagia</taxon>
        <taxon>Chitinophagales</taxon>
        <taxon>Chitinophagaceae</taxon>
        <taxon>Chitinophaga</taxon>
    </lineage>
</organism>
<name>A0A1G7JUG7_CHIFI</name>
<keyword evidence="1" id="KW-0812">Transmembrane</keyword>
<protein>
    <submittedName>
        <fullName evidence="2">Uncharacterized protein</fullName>
    </submittedName>
</protein>
<reference evidence="2 3" key="1">
    <citation type="submission" date="2016-10" db="EMBL/GenBank/DDBJ databases">
        <authorList>
            <person name="de Groot N.N."/>
        </authorList>
    </citation>
    <scope>NUCLEOTIDE SEQUENCE [LARGE SCALE GENOMIC DNA]</scope>
    <source>
        <strain evidence="2 3">DSM 527</strain>
    </source>
</reference>
<dbReference type="RefSeq" id="WP_089829766.1">
    <property type="nucleotide sequence ID" value="NZ_FNBN01000001.1"/>
</dbReference>
<feature type="transmembrane region" description="Helical" evidence="1">
    <location>
        <begin position="6"/>
        <end position="27"/>
    </location>
</feature>
<proteinExistence type="predicted"/>
<gene>
    <name evidence="2" type="ORF">SAMN04488121_1011374</name>
</gene>
<dbReference type="OrthoDB" id="9999867at2"/>
<dbReference type="AlphaFoldDB" id="A0A1G7JUG7"/>
<keyword evidence="1" id="KW-0472">Membrane</keyword>
<keyword evidence="1" id="KW-1133">Transmembrane helix</keyword>
<evidence type="ECO:0000313" key="3">
    <source>
        <dbReference type="Proteomes" id="UP000199045"/>
    </source>
</evidence>
<accession>A0A1G7JUG7</accession>
<evidence type="ECO:0000256" key="1">
    <source>
        <dbReference type="SAM" id="Phobius"/>
    </source>
</evidence>
<dbReference type="EMBL" id="FNBN01000001">
    <property type="protein sequence ID" value="SDF28586.1"/>
    <property type="molecule type" value="Genomic_DNA"/>
</dbReference>
<dbReference type="Proteomes" id="UP000199045">
    <property type="component" value="Unassembled WGS sequence"/>
</dbReference>
<sequence length="70" mass="7872">MTNSIITITLAVAFAVAVVVKFGGFVINNFRKTRKLRIQSKSGEIVELDLEKKNDIDTVNRFTEIFLGLK</sequence>
<evidence type="ECO:0000313" key="2">
    <source>
        <dbReference type="EMBL" id="SDF28586.1"/>
    </source>
</evidence>